<dbReference type="PANTHER" id="PTHR12370">
    <property type="entry name" value="PHOSPHOLIPASE B-RELATED"/>
    <property type="match status" value="1"/>
</dbReference>
<feature type="chain" id="PRO_5023155492" description="Phospholipase B-like" evidence="7">
    <location>
        <begin position="19"/>
        <end position="554"/>
    </location>
</feature>
<organism evidence="8 9">
    <name type="scientific">Cinara cedri</name>
    <dbReference type="NCBI Taxonomy" id="506608"/>
    <lineage>
        <taxon>Eukaryota</taxon>
        <taxon>Metazoa</taxon>
        <taxon>Ecdysozoa</taxon>
        <taxon>Arthropoda</taxon>
        <taxon>Hexapoda</taxon>
        <taxon>Insecta</taxon>
        <taxon>Pterygota</taxon>
        <taxon>Neoptera</taxon>
        <taxon>Paraneoptera</taxon>
        <taxon>Hemiptera</taxon>
        <taxon>Sternorrhyncha</taxon>
        <taxon>Aphidomorpha</taxon>
        <taxon>Aphidoidea</taxon>
        <taxon>Aphididae</taxon>
        <taxon>Lachninae</taxon>
        <taxon>Cinara</taxon>
    </lineage>
</organism>
<name>A0A5E4N607_9HEMI</name>
<keyword evidence="2 7" id="KW-0732">Signal</keyword>
<dbReference type="EMBL" id="CABPRJ010001460">
    <property type="protein sequence ID" value="VVC38021.1"/>
    <property type="molecule type" value="Genomic_DNA"/>
</dbReference>
<accession>A0A5E4N607</accession>
<dbReference type="PANTHER" id="PTHR12370:SF3">
    <property type="entry name" value="PHOSPHOLIPASE B-LIKE 2-RELATED"/>
    <property type="match status" value="1"/>
</dbReference>
<comment type="function">
    <text evidence="7">Putative phospholipase.</text>
</comment>
<evidence type="ECO:0000313" key="8">
    <source>
        <dbReference type="EMBL" id="VVC38021.1"/>
    </source>
</evidence>
<protein>
    <recommendedName>
        <fullName evidence="7">Phospholipase B-like</fullName>
        <ecNumber evidence="7">3.1.1.-</ecNumber>
    </recommendedName>
</protein>
<evidence type="ECO:0000256" key="2">
    <source>
        <dbReference type="ARBA" id="ARBA00022729"/>
    </source>
</evidence>
<keyword evidence="6" id="KW-0325">Glycoprotein</keyword>
<keyword evidence="5 7" id="KW-0443">Lipid metabolism</keyword>
<dbReference type="GO" id="GO:0009395">
    <property type="term" value="P:phospholipid catabolic process"/>
    <property type="evidence" value="ECO:0007669"/>
    <property type="project" value="TreeGrafter"/>
</dbReference>
<reference evidence="8 9" key="1">
    <citation type="submission" date="2019-08" db="EMBL/GenBank/DDBJ databases">
        <authorList>
            <person name="Alioto T."/>
            <person name="Alioto T."/>
            <person name="Gomez Garrido J."/>
        </authorList>
    </citation>
    <scope>NUCLEOTIDE SEQUENCE [LARGE SCALE GENOMIC DNA]</scope>
</reference>
<dbReference type="OrthoDB" id="443524at2759"/>
<evidence type="ECO:0000256" key="7">
    <source>
        <dbReference type="RuleBase" id="RU364138"/>
    </source>
</evidence>
<sequence length="554" mass="63432">MFLKSCLLLFFTLWEFRCLTIPKNQTILAVKTAKNRFTIQYKNYTIKQKEAVIGKAKFTDNINSTGWGYLEIRTMLLTKDVDQAYAAGFLEGVLTADLIYSHWYNSMKGYCTDRPNICKNLTDFMNTNKYWILSQFIKPDPFWYQVSLFYKQLDGLHDGYMRGKSPHTPDLSWDDLFWLNAMDDLGDISEALNTSGVDDKVLGSGSCSALIKLLPGNKDLLMSHVTWAGYESMLRIQKRYSLRYRKSHTSSKLIHGFDMSFSSYPGVIQSGDDFYLMSSGLATMETTIDNYNKSLWSNVKPVGQVLEFVRAMVANRLADSPAEWTDTFKLYNSGTYNNQWMIVNYAAFQPGNALPDKNVLHVLEQMPGYVVHEDLTGHLINQTYWASYNIPYFPSVFNMSGYSDLVQRYGTWFSYSDTPRARIFARDHVNIHCDQCMWHLMRSNDFKNDPESRCDCSPPYSAENAISARCDLNPANGTYPIPAMGHRSHGATDVKITTSKLFQRLEFKAVSGPTLGINNSLGPFCWSKSDYANVNHQDQPDCFEFEQVLHQWSL</sequence>
<dbReference type="GO" id="GO:0005576">
    <property type="term" value="C:extracellular region"/>
    <property type="evidence" value="ECO:0007669"/>
    <property type="project" value="TreeGrafter"/>
</dbReference>
<feature type="signal peptide" evidence="7">
    <location>
        <begin position="1"/>
        <end position="18"/>
    </location>
</feature>
<evidence type="ECO:0000256" key="4">
    <source>
        <dbReference type="ARBA" id="ARBA00022963"/>
    </source>
</evidence>
<dbReference type="Pfam" id="PF04916">
    <property type="entry name" value="Phospholip_B"/>
    <property type="match status" value="1"/>
</dbReference>
<comment type="similarity">
    <text evidence="1 7">Belongs to the phospholipase B-like family.</text>
</comment>
<keyword evidence="9" id="KW-1185">Reference proteome</keyword>
<gene>
    <name evidence="8" type="ORF">CINCED_3A023616</name>
</gene>
<dbReference type="Proteomes" id="UP000325440">
    <property type="component" value="Unassembled WGS sequence"/>
</dbReference>
<evidence type="ECO:0000256" key="5">
    <source>
        <dbReference type="ARBA" id="ARBA00023098"/>
    </source>
</evidence>
<keyword evidence="4 7" id="KW-0442">Lipid degradation</keyword>
<evidence type="ECO:0000313" key="9">
    <source>
        <dbReference type="Proteomes" id="UP000325440"/>
    </source>
</evidence>
<evidence type="ECO:0000256" key="6">
    <source>
        <dbReference type="ARBA" id="ARBA00023180"/>
    </source>
</evidence>
<dbReference type="InterPro" id="IPR007000">
    <property type="entry name" value="PLipase_B-like"/>
</dbReference>
<keyword evidence="3 7" id="KW-0378">Hydrolase</keyword>
<dbReference type="Gene3D" id="3.60.60.30">
    <property type="match status" value="1"/>
</dbReference>
<dbReference type="EC" id="3.1.1.-" evidence="7"/>
<evidence type="ECO:0000256" key="3">
    <source>
        <dbReference type="ARBA" id="ARBA00022801"/>
    </source>
</evidence>
<dbReference type="GO" id="GO:0004620">
    <property type="term" value="F:phospholipase activity"/>
    <property type="evidence" value="ECO:0007669"/>
    <property type="project" value="InterPro"/>
</dbReference>
<dbReference type="AlphaFoldDB" id="A0A5E4N607"/>
<evidence type="ECO:0000256" key="1">
    <source>
        <dbReference type="ARBA" id="ARBA00007835"/>
    </source>
</evidence>
<proteinExistence type="inferred from homology"/>